<organism evidence="3 4">
    <name type="scientific">Dethiobacter alkaliphilus AHT 1</name>
    <dbReference type="NCBI Taxonomy" id="555088"/>
    <lineage>
        <taxon>Bacteria</taxon>
        <taxon>Bacillati</taxon>
        <taxon>Bacillota</taxon>
        <taxon>Dethiobacteria</taxon>
        <taxon>Dethiobacterales</taxon>
        <taxon>Dethiobacteraceae</taxon>
        <taxon>Dethiobacter</taxon>
    </lineage>
</organism>
<protein>
    <submittedName>
        <fullName evidence="3">Glycoside hydrolase family 16</fullName>
    </submittedName>
</protein>
<gene>
    <name evidence="3" type="ORF">DealDRAFT_1202</name>
</gene>
<keyword evidence="3" id="KW-0378">Hydrolase</keyword>
<dbReference type="OrthoDB" id="9809583at2"/>
<dbReference type="Pfam" id="PF00722">
    <property type="entry name" value="Glyco_hydro_16"/>
    <property type="match status" value="1"/>
</dbReference>
<accession>C0GFE3</accession>
<evidence type="ECO:0000313" key="4">
    <source>
        <dbReference type="Proteomes" id="UP000006443"/>
    </source>
</evidence>
<dbReference type="AlphaFoldDB" id="C0GFE3"/>
<comment type="caution">
    <text evidence="3">The sequence shown here is derived from an EMBL/GenBank/DDBJ whole genome shotgun (WGS) entry which is preliminary data.</text>
</comment>
<dbReference type="SUPFAM" id="SSF49899">
    <property type="entry name" value="Concanavalin A-like lectins/glucanases"/>
    <property type="match status" value="1"/>
</dbReference>
<keyword evidence="1" id="KW-0472">Membrane</keyword>
<sequence length="190" mass="21689">MAMQRGFGWIPLVAILTISLIIGLNQLNSIYQALSSNSATAAGVYAGFDISLDTDDWTVIWHDELSAGELDLYKWKPQDNGFRSVFSLLYGKIEIRARLSESGTLPSAWLIEENENISAKVNIFHRVNHSNLSADYHTFGIEWDQEKIVWLFDGKETFSTTRDIPDTRQFLYLSSHDSNIDYVRVFKKAF</sequence>
<name>C0GFE3_DETAL</name>
<dbReference type="EMBL" id="ACJM01000005">
    <property type="protein sequence ID" value="EEG77903.1"/>
    <property type="molecule type" value="Genomic_DNA"/>
</dbReference>
<evidence type="ECO:0000313" key="3">
    <source>
        <dbReference type="EMBL" id="EEG77903.1"/>
    </source>
</evidence>
<feature type="domain" description="GH16" evidence="2">
    <location>
        <begin position="129"/>
        <end position="163"/>
    </location>
</feature>
<dbReference type="Proteomes" id="UP000006443">
    <property type="component" value="Unassembled WGS sequence"/>
</dbReference>
<reference evidence="3 4" key="1">
    <citation type="submission" date="2009-02" db="EMBL/GenBank/DDBJ databases">
        <title>Sequencing of the draft genome and assembly of Dethiobacter alkaliphilus AHT 1.</title>
        <authorList>
            <consortium name="US DOE Joint Genome Institute (JGI-PGF)"/>
            <person name="Lucas S."/>
            <person name="Copeland A."/>
            <person name="Lapidus A."/>
            <person name="Glavina del Rio T."/>
            <person name="Dalin E."/>
            <person name="Tice H."/>
            <person name="Bruce D."/>
            <person name="Goodwin L."/>
            <person name="Pitluck S."/>
            <person name="Larimer F."/>
            <person name="Land M.L."/>
            <person name="Hauser L."/>
            <person name="Muyzer G."/>
        </authorList>
    </citation>
    <scope>NUCLEOTIDE SEQUENCE [LARGE SCALE GENOMIC DNA]</scope>
    <source>
        <strain evidence="3 4">AHT 1</strain>
    </source>
</reference>
<dbReference type="InterPro" id="IPR013320">
    <property type="entry name" value="ConA-like_dom_sf"/>
</dbReference>
<dbReference type="InterPro" id="IPR000757">
    <property type="entry name" value="Beta-glucanase-like"/>
</dbReference>
<dbReference type="GO" id="GO:0004553">
    <property type="term" value="F:hydrolase activity, hydrolyzing O-glycosyl compounds"/>
    <property type="evidence" value="ECO:0007669"/>
    <property type="project" value="InterPro"/>
</dbReference>
<keyword evidence="4" id="KW-1185">Reference proteome</keyword>
<keyword evidence="1" id="KW-1133">Transmembrane helix</keyword>
<dbReference type="Gene3D" id="2.60.120.200">
    <property type="match status" value="1"/>
</dbReference>
<evidence type="ECO:0000259" key="2">
    <source>
        <dbReference type="Pfam" id="PF00722"/>
    </source>
</evidence>
<proteinExistence type="predicted"/>
<feature type="transmembrane region" description="Helical" evidence="1">
    <location>
        <begin position="6"/>
        <end position="24"/>
    </location>
</feature>
<keyword evidence="1" id="KW-0812">Transmembrane</keyword>
<dbReference type="STRING" id="555088.DealDRAFT_1202"/>
<evidence type="ECO:0000256" key="1">
    <source>
        <dbReference type="SAM" id="Phobius"/>
    </source>
</evidence>
<dbReference type="eggNOG" id="COG2273">
    <property type="taxonomic scope" value="Bacteria"/>
</dbReference>
<dbReference type="GO" id="GO:0005975">
    <property type="term" value="P:carbohydrate metabolic process"/>
    <property type="evidence" value="ECO:0007669"/>
    <property type="project" value="InterPro"/>
</dbReference>